<accession>A0ABW6JMM7</accession>
<dbReference type="RefSeq" id="WP_381728070.1">
    <property type="nucleotide sequence ID" value="NZ_JBHVBU010000101.1"/>
</dbReference>
<dbReference type="EMBL" id="JBHVBU010000101">
    <property type="protein sequence ID" value="MFE7966641.1"/>
    <property type="molecule type" value="Genomic_DNA"/>
</dbReference>
<evidence type="ECO:0000313" key="1">
    <source>
        <dbReference type="EMBL" id="MFE7966641.1"/>
    </source>
</evidence>
<evidence type="ECO:0000313" key="2">
    <source>
        <dbReference type="Proteomes" id="UP001600650"/>
    </source>
</evidence>
<evidence type="ECO:0008006" key="3">
    <source>
        <dbReference type="Google" id="ProtNLM"/>
    </source>
</evidence>
<sequence>MADDPVQAVQEYVRRKVVIPPLVHVKKALTAADEYLALEIVMMVGCGLRNGEARAVNIHNVVADDVYRVHEQIHSNTHKPAKLKHRKVGESA</sequence>
<reference evidence="1 2" key="1">
    <citation type="submission" date="2024-09" db="EMBL/GenBank/DDBJ databases">
        <title>The Natural Products Discovery Center: Release of the First 8490 Sequenced Strains for Exploring Actinobacteria Biosynthetic Diversity.</title>
        <authorList>
            <person name="Kalkreuter E."/>
            <person name="Kautsar S.A."/>
            <person name="Yang D."/>
            <person name="Bader C.D."/>
            <person name="Teijaro C.N."/>
            <person name="Fluegel L."/>
            <person name="Davis C.M."/>
            <person name="Simpson J.R."/>
            <person name="Lauterbach L."/>
            <person name="Steele A.D."/>
            <person name="Gui C."/>
            <person name="Meng S."/>
            <person name="Li G."/>
            <person name="Viehrig K."/>
            <person name="Ye F."/>
            <person name="Su P."/>
            <person name="Kiefer A.F."/>
            <person name="Nichols A."/>
            <person name="Cepeda A.J."/>
            <person name="Yan W."/>
            <person name="Fan B."/>
            <person name="Jiang Y."/>
            <person name="Adhikari A."/>
            <person name="Zheng C.-J."/>
            <person name="Schuster L."/>
            <person name="Cowan T.M."/>
            <person name="Smanski M.J."/>
            <person name="Chevrette M.G."/>
            <person name="De Carvalho L.P.S."/>
            <person name="Shen B."/>
        </authorList>
    </citation>
    <scope>NUCLEOTIDE SEQUENCE [LARGE SCALE GENOMIC DNA]</scope>
    <source>
        <strain evidence="1 2">NPDC057399</strain>
    </source>
</reference>
<comment type="caution">
    <text evidence="1">The sequence shown here is derived from an EMBL/GenBank/DDBJ whole genome shotgun (WGS) entry which is preliminary data.</text>
</comment>
<gene>
    <name evidence="1" type="ORF">ACFU0X_26955</name>
</gene>
<dbReference type="Proteomes" id="UP001600650">
    <property type="component" value="Unassembled WGS sequence"/>
</dbReference>
<keyword evidence="2" id="KW-1185">Reference proteome</keyword>
<name>A0ABW6JMM7_STRCE</name>
<organism evidence="1 2">
    <name type="scientific">Streptomyces cellulosae</name>
    <dbReference type="NCBI Taxonomy" id="1968"/>
    <lineage>
        <taxon>Bacteria</taxon>
        <taxon>Bacillati</taxon>
        <taxon>Actinomycetota</taxon>
        <taxon>Actinomycetes</taxon>
        <taxon>Kitasatosporales</taxon>
        <taxon>Streptomycetaceae</taxon>
        <taxon>Streptomyces</taxon>
    </lineage>
</organism>
<protein>
    <recommendedName>
        <fullName evidence="3">Tyr recombinase domain-containing protein</fullName>
    </recommendedName>
</protein>
<proteinExistence type="predicted"/>